<dbReference type="AlphaFoldDB" id="A0AAV5SER7"/>
<evidence type="ECO:0000256" key="9">
    <source>
        <dbReference type="SAM" id="MobiDB-lite"/>
    </source>
</evidence>
<reference evidence="11" key="1">
    <citation type="submission" date="2023-10" db="EMBL/GenBank/DDBJ databases">
        <title>Genome assembly of Pristionchus species.</title>
        <authorList>
            <person name="Yoshida K."/>
            <person name="Sommer R.J."/>
        </authorList>
    </citation>
    <scope>NUCLEOTIDE SEQUENCE</scope>
    <source>
        <strain evidence="11">RS0144</strain>
    </source>
</reference>
<evidence type="ECO:0000313" key="11">
    <source>
        <dbReference type="EMBL" id="GMS80678.1"/>
    </source>
</evidence>
<feature type="compositionally biased region" description="Low complexity" evidence="9">
    <location>
        <begin position="30"/>
        <end position="58"/>
    </location>
</feature>
<comment type="caution">
    <text evidence="11">The sequence shown here is derived from an EMBL/GenBank/DDBJ whole genome shotgun (WGS) entry which is preliminary data.</text>
</comment>
<evidence type="ECO:0000256" key="7">
    <source>
        <dbReference type="ARBA" id="ARBA00023306"/>
    </source>
</evidence>
<dbReference type="InterPro" id="IPR000751">
    <property type="entry name" value="MPI_Phosphatase"/>
</dbReference>
<dbReference type="FunFam" id="3.40.250.10:FF:000021">
    <property type="entry name" value="M-phase inducer phosphatase cdc-25.2"/>
    <property type="match status" value="1"/>
</dbReference>
<gene>
    <name evidence="11" type="ORF">PENTCL1PPCAC_2853</name>
</gene>
<dbReference type="GO" id="GO:0005737">
    <property type="term" value="C:cytoplasm"/>
    <property type="evidence" value="ECO:0007669"/>
    <property type="project" value="TreeGrafter"/>
</dbReference>
<evidence type="ECO:0000259" key="10">
    <source>
        <dbReference type="PROSITE" id="PS50206"/>
    </source>
</evidence>
<keyword evidence="5" id="KW-0378">Hydrolase</keyword>
<dbReference type="EMBL" id="BTSX01000001">
    <property type="protein sequence ID" value="GMS80678.1"/>
    <property type="molecule type" value="Genomic_DNA"/>
</dbReference>
<dbReference type="PRINTS" id="PR00716">
    <property type="entry name" value="MPIPHPHTASE"/>
</dbReference>
<feature type="compositionally biased region" description="Polar residues" evidence="9">
    <location>
        <begin position="153"/>
        <end position="175"/>
    </location>
</feature>
<evidence type="ECO:0000256" key="4">
    <source>
        <dbReference type="ARBA" id="ARBA00022776"/>
    </source>
</evidence>
<organism evidence="11 12">
    <name type="scientific">Pristionchus entomophagus</name>
    <dbReference type="NCBI Taxonomy" id="358040"/>
    <lineage>
        <taxon>Eukaryota</taxon>
        <taxon>Metazoa</taxon>
        <taxon>Ecdysozoa</taxon>
        <taxon>Nematoda</taxon>
        <taxon>Chromadorea</taxon>
        <taxon>Rhabditida</taxon>
        <taxon>Rhabditina</taxon>
        <taxon>Diplogasteromorpha</taxon>
        <taxon>Diplogasteroidea</taxon>
        <taxon>Neodiplogasteridae</taxon>
        <taxon>Pristionchus</taxon>
    </lineage>
</organism>
<feature type="domain" description="Rhodanese" evidence="10">
    <location>
        <begin position="312"/>
        <end position="431"/>
    </location>
</feature>
<dbReference type="InterPro" id="IPR036873">
    <property type="entry name" value="Rhodanese-like_dom_sf"/>
</dbReference>
<dbReference type="GO" id="GO:0005634">
    <property type="term" value="C:nucleus"/>
    <property type="evidence" value="ECO:0007669"/>
    <property type="project" value="TreeGrafter"/>
</dbReference>
<dbReference type="InterPro" id="IPR001763">
    <property type="entry name" value="Rhodanese-like_dom"/>
</dbReference>
<evidence type="ECO:0000256" key="1">
    <source>
        <dbReference type="ARBA" id="ARBA00011065"/>
    </source>
</evidence>
<dbReference type="Gene3D" id="3.40.250.10">
    <property type="entry name" value="Rhodanese-like domain"/>
    <property type="match status" value="1"/>
</dbReference>
<comment type="catalytic activity">
    <reaction evidence="8">
        <text>O-phospho-L-tyrosyl-[protein] + H2O = L-tyrosyl-[protein] + phosphate</text>
        <dbReference type="Rhea" id="RHEA:10684"/>
        <dbReference type="Rhea" id="RHEA-COMP:10136"/>
        <dbReference type="Rhea" id="RHEA-COMP:20101"/>
        <dbReference type="ChEBI" id="CHEBI:15377"/>
        <dbReference type="ChEBI" id="CHEBI:43474"/>
        <dbReference type="ChEBI" id="CHEBI:46858"/>
        <dbReference type="ChEBI" id="CHEBI:61978"/>
        <dbReference type="EC" id="3.1.3.48"/>
    </reaction>
</comment>
<feature type="region of interest" description="Disordered" evidence="9">
    <location>
        <begin position="25"/>
        <end position="65"/>
    </location>
</feature>
<evidence type="ECO:0000256" key="8">
    <source>
        <dbReference type="ARBA" id="ARBA00051722"/>
    </source>
</evidence>
<feature type="region of interest" description="Disordered" evidence="9">
    <location>
        <begin position="500"/>
        <end position="528"/>
    </location>
</feature>
<sequence>MMSTRLTGADFMHRAASSLVLLQHGRGSSDDCSSSQEDSGLGSECSSSSHSSAAGAAGPTDFAGWHSIVGGTQRLSREMESMHIKSGKTGRNERMAKAHEEIMELDEGIMHIMDGDDENAQDCPDSSFTLMPPPALPPTRRVLGDVGNRMDSPVSSKRYSRNATMPTMSASSTGGLRNRKRSNVSASPFGSKLGKRWRVEEAIDEHSETASTSYVSRTHSVDCRTEDRWKGETTVSRPAPRHAIHRIQSMSVLEKGIYAHHHDEHLPAHLEVSYGLDVVKNGDGEHVVTSQAYRRITAHTLRNLMHTLGDDFEKSYALIDCRYPFEFEGGHIKGATNVFDPSAVDDHFFSETTSLLRKEGEEENEEGGGGRKIPIFYCEFSQMRGPNMAEAVRAFDRIRNYDFYPRVDHAEMYVLNEGYRGFHASQGCMELCSPADYIHMLDERFTEELSKFPFHKKKNGPGTTVSRINFPHAKQARRALQAQQQSPIAVGRRPSRRALYAVGSPPRPAAAAAAPPTAVAPLPNPQFS</sequence>
<dbReference type="SMART" id="SM00450">
    <property type="entry name" value="RHOD"/>
    <property type="match status" value="1"/>
</dbReference>
<evidence type="ECO:0000256" key="2">
    <source>
        <dbReference type="ARBA" id="ARBA00013064"/>
    </source>
</evidence>
<dbReference type="Pfam" id="PF00581">
    <property type="entry name" value="Rhodanese"/>
    <property type="match status" value="1"/>
</dbReference>
<evidence type="ECO:0000256" key="6">
    <source>
        <dbReference type="ARBA" id="ARBA00022912"/>
    </source>
</evidence>
<comment type="similarity">
    <text evidence="1">Belongs to the MPI phosphatase family.</text>
</comment>
<dbReference type="Proteomes" id="UP001432027">
    <property type="component" value="Unassembled WGS sequence"/>
</dbReference>
<evidence type="ECO:0000256" key="3">
    <source>
        <dbReference type="ARBA" id="ARBA00022618"/>
    </source>
</evidence>
<dbReference type="GO" id="GO:0110032">
    <property type="term" value="P:positive regulation of G2/MI transition of meiotic cell cycle"/>
    <property type="evidence" value="ECO:0007669"/>
    <property type="project" value="TreeGrafter"/>
</dbReference>
<feature type="compositionally biased region" description="Low complexity" evidence="9">
    <location>
        <begin position="509"/>
        <end position="521"/>
    </location>
</feature>
<name>A0AAV5SER7_9BILA</name>
<accession>A0AAV5SER7</accession>
<dbReference type="PANTHER" id="PTHR10828:SF76">
    <property type="entry name" value="M-PHASE INDUCER PHOSPHATASE"/>
    <property type="match status" value="1"/>
</dbReference>
<dbReference type="PANTHER" id="PTHR10828">
    <property type="entry name" value="M-PHASE INDUCER PHOSPHATASE DUAL SPECIFICITY PHOSPHATASE CDC25"/>
    <property type="match status" value="1"/>
</dbReference>
<dbReference type="EC" id="3.1.3.48" evidence="2"/>
<proteinExistence type="inferred from homology"/>
<feature type="region of interest" description="Disordered" evidence="9">
    <location>
        <begin position="127"/>
        <end position="189"/>
    </location>
</feature>
<dbReference type="GO" id="GO:0000086">
    <property type="term" value="P:G2/M transition of mitotic cell cycle"/>
    <property type="evidence" value="ECO:0007669"/>
    <property type="project" value="TreeGrafter"/>
</dbReference>
<dbReference type="GO" id="GO:0051301">
    <property type="term" value="P:cell division"/>
    <property type="evidence" value="ECO:0007669"/>
    <property type="project" value="UniProtKB-KW"/>
</dbReference>
<keyword evidence="3" id="KW-0132">Cell division</keyword>
<keyword evidence="12" id="KW-1185">Reference proteome</keyword>
<dbReference type="GO" id="GO:0004725">
    <property type="term" value="F:protein tyrosine phosphatase activity"/>
    <property type="evidence" value="ECO:0007669"/>
    <property type="project" value="UniProtKB-EC"/>
</dbReference>
<evidence type="ECO:0000313" key="12">
    <source>
        <dbReference type="Proteomes" id="UP001432027"/>
    </source>
</evidence>
<keyword evidence="7" id="KW-0131">Cell cycle</keyword>
<keyword evidence="4" id="KW-0498">Mitosis</keyword>
<protein>
    <recommendedName>
        <fullName evidence="2">protein-tyrosine-phosphatase</fullName>
        <ecNumber evidence="2">3.1.3.48</ecNumber>
    </recommendedName>
</protein>
<dbReference type="SUPFAM" id="SSF52821">
    <property type="entry name" value="Rhodanese/Cell cycle control phosphatase"/>
    <property type="match status" value="1"/>
</dbReference>
<dbReference type="PROSITE" id="PS50206">
    <property type="entry name" value="RHODANESE_3"/>
    <property type="match status" value="1"/>
</dbReference>
<dbReference type="GO" id="GO:0010971">
    <property type="term" value="P:positive regulation of G2/M transition of mitotic cell cycle"/>
    <property type="evidence" value="ECO:0007669"/>
    <property type="project" value="TreeGrafter"/>
</dbReference>
<evidence type="ECO:0000256" key="5">
    <source>
        <dbReference type="ARBA" id="ARBA00022801"/>
    </source>
</evidence>
<keyword evidence="6" id="KW-0904">Protein phosphatase</keyword>